<evidence type="ECO:0000313" key="8">
    <source>
        <dbReference type="EMBL" id="SDB83372.1"/>
    </source>
</evidence>
<reference evidence="8 9" key="1">
    <citation type="submission" date="2016-06" db="EMBL/GenBank/DDBJ databases">
        <authorList>
            <person name="Olsen C.W."/>
            <person name="Carey S."/>
            <person name="Hinshaw L."/>
            <person name="Karasin A.I."/>
        </authorList>
    </citation>
    <scope>NUCLEOTIDE SEQUENCE [LARGE SCALE GENOMIC DNA]</scope>
    <source>
        <strain evidence="8 9">LZ-22</strain>
    </source>
</reference>
<evidence type="ECO:0000256" key="3">
    <source>
        <dbReference type="ARBA" id="ARBA00022475"/>
    </source>
</evidence>
<comment type="subcellular location">
    <subcellularLocation>
        <location evidence="1">Cell membrane</location>
        <topology evidence="1">Multi-pass membrane protein</topology>
    </subcellularLocation>
</comment>
<feature type="transmembrane region" description="Helical" evidence="7">
    <location>
        <begin position="250"/>
        <end position="268"/>
    </location>
</feature>
<dbReference type="AlphaFoldDB" id="A0A1G6GN15"/>
<keyword evidence="5 7" id="KW-1133">Transmembrane helix</keyword>
<accession>A0A1G6GN15</accession>
<feature type="transmembrane region" description="Helical" evidence="7">
    <location>
        <begin position="339"/>
        <end position="362"/>
    </location>
</feature>
<feature type="transmembrane region" description="Helical" evidence="7">
    <location>
        <begin position="121"/>
        <end position="143"/>
    </location>
</feature>
<evidence type="ECO:0000256" key="5">
    <source>
        <dbReference type="ARBA" id="ARBA00022989"/>
    </source>
</evidence>
<feature type="transmembrane region" description="Helical" evidence="7">
    <location>
        <begin position="304"/>
        <end position="327"/>
    </location>
</feature>
<keyword evidence="4 7" id="KW-0812">Transmembrane</keyword>
<evidence type="ECO:0000256" key="6">
    <source>
        <dbReference type="ARBA" id="ARBA00023136"/>
    </source>
</evidence>
<dbReference type="EMBL" id="FMYF01000004">
    <property type="protein sequence ID" value="SDB83372.1"/>
    <property type="molecule type" value="Genomic_DNA"/>
</dbReference>
<name>A0A1G6GN15_9ACTN</name>
<gene>
    <name evidence="8" type="ORF">GA0111570_104130</name>
</gene>
<evidence type="ECO:0000256" key="2">
    <source>
        <dbReference type="ARBA" id="ARBA00007977"/>
    </source>
</evidence>
<keyword evidence="9" id="KW-1185">Reference proteome</keyword>
<dbReference type="InterPro" id="IPR018383">
    <property type="entry name" value="UPF0324_pro"/>
</dbReference>
<comment type="similarity">
    <text evidence="2">Belongs to the UPF0324 family.</text>
</comment>
<feature type="transmembrane region" description="Helical" evidence="7">
    <location>
        <begin position="42"/>
        <end position="60"/>
    </location>
</feature>
<evidence type="ECO:0000256" key="7">
    <source>
        <dbReference type="SAM" id="Phobius"/>
    </source>
</evidence>
<dbReference type="GO" id="GO:0005886">
    <property type="term" value="C:plasma membrane"/>
    <property type="evidence" value="ECO:0007669"/>
    <property type="project" value="UniProtKB-SubCell"/>
</dbReference>
<evidence type="ECO:0000256" key="1">
    <source>
        <dbReference type="ARBA" id="ARBA00004651"/>
    </source>
</evidence>
<dbReference type="PANTHER" id="PTHR30106">
    <property type="entry name" value="INNER MEMBRANE PROTEIN YEIH-RELATED"/>
    <property type="match status" value="1"/>
</dbReference>
<organism evidence="8 9">
    <name type="scientific">Raineyella antarctica</name>
    <dbReference type="NCBI Taxonomy" id="1577474"/>
    <lineage>
        <taxon>Bacteria</taxon>
        <taxon>Bacillati</taxon>
        <taxon>Actinomycetota</taxon>
        <taxon>Actinomycetes</taxon>
        <taxon>Propionibacteriales</taxon>
        <taxon>Propionibacteriaceae</taxon>
        <taxon>Raineyella</taxon>
    </lineage>
</organism>
<feature type="transmembrane region" description="Helical" evidence="7">
    <location>
        <begin position="280"/>
        <end position="298"/>
    </location>
</feature>
<proteinExistence type="inferred from homology"/>
<evidence type="ECO:0000256" key="4">
    <source>
        <dbReference type="ARBA" id="ARBA00022692"/>
    </source>
</evidence>
<feature type="transmembrane region" description="Helical" evidence="7">
    <location>
        <begin position="96"/>
        <end position="115"/>
    </location>
</feature>
<sequence>MSARPKTGGVTNQLQTPMAPLPRVEQVSDPAVSGPRPSTGRALLPGLVACLAAALVGLVVRHFVPAASPLLVAILLGVLVANARRPVEAWQPGVGLAARHLLRAGIVLLGLGISLQAIAGLGWAVLALVTVIVTVGLLGTYGIGRALGLPREGALLVASGCSICGAAAVAAVEGVIRPRKEYVATAVALVVLFGTAMIPIVPLVARVAGLPPQVVAIWAGGGTHEVAQVVAIGGIAGGGTLLATAVVVKLARVVLLAPVTVVLGIQQRRLTGTSGRRPPLVQPFVVGFVLAVLLRSSVTLPAPALALAGTAQTLLLSMAMFALGLGVSRAALARASGRSVLLGLCGTVLVNVLALGGALLVARAG</sequence>
<feature type="transmembrane region" description="Helical" evidence="7">
    <location>
        <begin position="155"/>
        <end position="176"/>
    </location>
</feature>
<dbReference type="STRING" id="1577474.GA0111570_104130"/>
<keyword evidence="3" id="KW-1003">Cell membrane</keyword>
<evidence type="ECO:0000313" key="9">
    <source>
        <dbReference type="Proteomes" id="UP000199086"/>
    </source>
</evidence>
<feature type="transmembrane region" description="Helical" evidence="7">
    <location>
        <begin position="66"/>
        <end position="84"/>
    </location>
</feature>
<protein>
    <submittedName>
        <fullName evidence="8">Conserved hypothetical integral membrane protein</fullName>
    </submittedName>
</protein>
<keyword evidence="6 7" id="KW-0472">Membrane</keyword>
<feature type="transmembrane region" description="Helical" evidence="7">
    <location>
        <begin position="182"/>
        <end position="205"/>
    </location>
</feature>
<dbReference type="Proteomes" id="UP000199086">
    <property type="component" value="Unassembled WGS sequence"/>
</dbReference>
<dbReference type="Pfam" id="PF03601">
    <property type="entry name" value="Cons_hypoth698"/>
    <property type="match status" value="1"/>
</dbReference>
<dbReference type="PANTHER" id="PTHR30106:SF2">
    <property type="entry name" value="UPF0324 INNER MEMBRANE PROTEIN YEIH"/>
    <property type="match status" value="1"/>
</dbReference>